<protein>
    <submittedName>
        <fullName evidence="2">Uncharacterized protein</fullName>
    </submittedName>
</protein>
<evidence type="ECO:0000313" key="3">
    <source>
        <dbReference type="Proteomes" id="UP001148932"/>
    </source>
</evidence>
<proteinExistence type="predicted"/>
<evidence type="ECO:0000256" key="1">
    <source>
        <dbReference type="SAM" id="Phobius"/>
    </source>
</evidence>
<keyword evidence="3" id="KW-1185">Reference proteome</keyword>
<name>A0ABT5S3U1_9BURK</name>
<evidence type="ECO:0000313" key="2">
    <source>
        <dbReference type="EMBL" id="MDD2179977.1"/>
    </source>
</evidence>
<comment type="caution">
    <text evidence="2">The sequence shown here is derived from an EMBL/GenBank/DDBJ whole genome shotgun (WGS) entry which is preliminary data.</text>
</comment>
<keyword evidence="1" id="KW-0812">Transmembrane</keyword>
<feature type="transmembrane region" description="Helical" evidence="1">
    <location>
        <begin position="82"/>
        <end position="100"/>
    </location>
</feature>
<keyword evidence="1" id="KW-0472">Membrane</keyword>
<dbReference type="EMBL" id="JAPCKI010000017">
    <property type="protein sequence ID" value="MDD2179977.1"/>
    <property type="molecule type" value="Genomic_DNA"/>
</dbReference>
<sequence>MSRNMLFVITLLVVSVLAGGVAYGMFAVGTMSEFEKSKMYFAASVLAFLAFIFLLAMIFYALGPEPSQPSTESSGKTIFDACVKVIPPLVTLIIGFYFGASQNNPSLPTVANASTTAAHTTGK</sequence>
<reference evidence="2" key="1">
    <citation type="submission" date="2022-10" db="EMBL/GenBank/DDBJ databases">
        <title>Description of microaerobic benzene degrading bacteria.</title>
        <authorList>
            <person name="Bedics A."/>
            <person name="Tancsics A."/>
            <person name="Banerjee S."/>
        </authorList>
    </citation>
    <scope>NUCLEOTIDE SEQUENCE</scope>
    <source>
        <strain evidence="2">D2M1</strain>
    </source>
</reference>
<organism evidence="2 3">
    <name type="scientific">Acidovorax benzenivorans</name>
    <dbReference type="NCBI Taxonomy" id="2987520"/>
    <lineage>
        <taxon>Bacteria</taxon>
        <taxon>Pseudomonadati</taxon>
        <taxon>Pseudomonadota</taxon>
        <taxon>Betaproteobacteria</taxon>
        <taxon>Burkholderiales</taxon>
        <taxon>Comamonadaceae</taxon>
        <taxon>Acidovorax</taxon>
    </lineage>
</organism>
<dbReference type="Proteomes" id="UP001148932">
    <property type="component" value="Unassembled WGS sequence"/>
</dbReference>
<feature type="transmembrane region" description="Helical" evidence="1">
    <location>
        <begin position="40"/>
        <end position="62"/>
    </location>
</feature>
<dbReference type="RefSeq" id="WP_274113615.1">
    <property type="nucleotide sequence ID" value="NZ_JAPCKI010000017.1"/>
</dbReference>
<keyword evidence="1" id="KW-1133">Transmembrane helix</keyword>
<gene>
    <name evidence="2" type="ORF">OIN59_21270</name>
</gene>
<accession>A0ABT5S3U1</accession>